<dbReference type="EMBL" id="SMKX01000044">
    <property type="protein sequence ID" value="TDD58841.1"/>
    <property type="molecule type" value="Genomic_DNA"/>
</dbReference>
<sequence length="558" mass="60786">MGSRRRRTCGEEIRRNHRRRANQRRPQQPHEILPDRQFTGGRVDGWQNLRHREHWAKFRFTATLAKRFRRARGERIAARQPPHPGKRLALFAVHRLRVVQYLRTRRQDHRQPAGTNVRSDGPRQLPPKRNSSAGRGRGFRRPECSSQLGPHSHTTPPIGKPPVIEISAPASTSHGVPPGELRIDRYSHSARIDTIRTLLGNKQHLVNHLDTTLSEDDVAGNIENFVGAVPVPLALCGPLRISGSAAAGTFIAPMATLEGALAASYSRGAKMINESGGCETLTYDDYFLRSAQFQTGSLRESGELRRWITAHRSTITEIVRATGNHIAVTDLAVDCLGSTVTISIACSTGDAMGSNMVSKAIAAVARYVSQSNDLVHHAHFPLCEDKKNIPARTKGKKVIARTVLTAEVMQRLGRTTLHELDDYIRDAKDMLALNGATSLNVHGVNGMAALFQAFGQDMAYLGECSQLILSSRFISEGELEVTLTAPTIIVGTIGGGTGLSAYEATLEMVGCYGDGKAAKLAEIITAFMLAGEVSCLAALCSDEFVAAHETLGKNRPPG</sequence>
<dbReference type="InterPro" id="IPR023074">
    <property type="entry name" value="HMG_CoA_Rdtase_cat_sf"/>
</dbReference>
<dbReference type="GO" id="GO:0015936">
    <property type="term" value="P:coenzyme A metabolic process"/>
    <property type="evidence" value="ECO:0007669"/>
    <property type="project" value="InterPro"/>
</dbReference>
<protein>
    <recommendedName>
        <fullName evidence="6">Hydroxymethylglutaryl-CoA reductase (NADPH)</fullName>
    </recommendedName>
</protein>
<dbReference type="InterPro" id="IPR002202">
    <property type="entry name" value="HMG_CoA_Rdtase"/>
</dbReference>
<dbReference type="PANTHER" id="PTHR10572:SF24">
    <property type="entry name" value="3-HYDROXY-3-METHYLGLUTARYL-COENZYME A REDUCTASE"/>
    <property type="match status" value="1"/>
</dbReference>
<dbReference type="AlphaFoldDB" id="A0A4R4ZJC2"/>
<dbReference type="PROSITE" id="PS50065">
    <property type="entry name" value="HMG_COA_REDUCTASE_4"/>
    <property type="match status" value="1"/>
</dbReference>
<keyword evidence="2" id="KW-0560">Oxidoreductase</keyword>
<dbReference type="OrthoDB" id="9794902at2"/>
<reference evidence="4 5" key="1">
    <citation type="submission" date="2019-03" db="EMBL/GenBank/DDBJ databases">
        <title>Draft genome sequences of novel Actinobacteria.</title>
        <authorList>
            <person name="Sahin N."/>
            <person name="Ay H."/>
            <person name="Saygin H."/>
        </authorList>
    </citation>
    <scope>NUCLEOTIDE SEQUENCE [LARGE SCALE GENOMIC DNA]</scope>
    <source>
        <strain evidence="4 5">JCM 13523</strain>
    </source>
</reference>
<evidence type="ECO:0008006" key="6">
    <source>
        <dbReference type="Google" id="ProtNLM"/>
    </source>
</evidence>
<keyword evidence="5" id="KW-1185">Reference proteome</keyword>
<dbReference type="GO" id="GO:0004420">
    <property type="term" value="F:hydroxymethylglutaryl-CoA reductase (NADPH) activity"/>
    <property type="evidence" value="ECO:0007669"/>
    <property type="project" value="InterPro"/>
</dbReference>
<feature type="region of interest" description="Disordered" evidence="3">
    <location>
        <begin position="103"/>
        <end position="161"/>
    </location>
</feature>
<evidence type="ECO:0000313" key="5">
    <source>
        <dbReference type="Proteomes" id="UP000295124"/>
    </source>
</evidence>
<evidence type="ECO:0000256" key="2">
    <source>
        <dbReference type="ARBA" id="ARBA00023002"/>
    </source>
</evidence>
<dbReference type="Gene3D" id="3.90.770.10">
    <property type="entry name" value="3-hydroxy-3-methylglutaryl-coenzyme A Reductase, Chain A, domain 2"/>
    <property type="match status" value="1"/>
</dbReference>
<dbReference type="InterPro" id="IPR009029">
    <property type="entry name" value="HMG_CoA_Rdtase_sub-bd_dom_sf"/>
</dbReference>
<comment type="caution">
    <text evidence="4">The sequence shown here is derived from an EMBL/GenBank/DDBJ whole genome shotgun (WGS) entry which is preliminary data.</text>
</comment>
<evidence type="ECO:0000256" key="3">
    <source>
        <dbReference type="SAM" id="MobiDB-lite"/>
    </source>
</evidence>
<gene>
    <name evidence="4" type="ORF">E1263_17345</name>
</gene>
<dbReference type="SUPFAM" id="SSF55035">
    <property type="entry name" value="NAD-binding domain of HMG-CoA reductase"/>
    <property type="match status" value="1"/>
</dbReference>
<organism evidence="4 5">
    <name type="scientific">Kribbella antibiotica</name>
    <dbReference type="NCBI Taxonomy" id="190195"/>
    <lineage>
        <taxon>Bacteria</taxon>
        <taxon>Bacillati</taxon>
        <taxon>Actinomycetota</taxon>
        <taxon>Actinomycetes</taxon>
        <taxon>Propionibacteriales</taxon>
        <taxon>Kribbellaceae</taxon>
        <taxon>Kribbella</taxon>
    </lineage>
</organism>
<feature type="compositionally biased region" description="Polar residues" evidence="3">
    <location>
        <begin position="144"/>
        <end position="155"/>
    </location>
</feature>
<name>A0A4R4ZJC2_9ACTN</name>
<dbReference type="PANTHER" id="PTHR10572">
    <property type="entry name" value="3-HYDROXY-3-METHYLGLUTARYL-COENZYME A REDUCTASE"/>
    <property type="match status" value="1"/>
</dbReference>
<dbReference type="InterPro" id="IPR009023">
    <property type="entry name" value="HMG_CoA_Rdtase_NAD(P)-bd_sf"/>
</dbReference>
<evidence type="ECO:0000313" key="4">
    <source>
        <dbReference type="EMBL" id="TDD58841.1"/>
    </source>
</evidence>
<dbReference type="SUPFAM" id="SSF56542">
    <property type="entry name" value="Substrate-binding domain of HMG-CoA reductase"/>
    <property type="match status" value="1"/>
</dbReference>
<dbReference type="Proteomes" id="UP000295124">
    <property type="component" value="Unassembled WGS sequence"/>
</dbReference>
<feature type="region of interest" description="Disordered" evidence="3">
    <location>
        <begin position="1"/>
        <end position="41"/>
    </location>
</feature>
<accession>A0A4R4ZJC2</accession>
<dbReference type="Pfam" id="PF00368">
    <property type="entry name" value="HMG-CoA_red"/>
    <property type="match status" value="1"/>
</dbReference>
<dbReference type="PROSITE" id="PS00318">
    <property type="entry name" value="HMG_COA_REDUCTASE_2"/>
    <property type="match status" value="1"/>
</dbReference>
<comment type="similarity">
    <text evidence="1">Belongs to the HMG-CoA reductase family.</text>
</comment>
<dbReference type="Gene3D" id="3.30.70.420">
    <property type="entry name" value="Hydroxymethylglutaryl-CoA reductase, class I/II, NAD/NADP-binding domain"/>
    <property type="match status" value="1"/>
</dbReference>
<dbReference type="InterPro" id="IPR023076">
    <property type="entry name" value="HMG_CoA_Rdtase_CS"/>
</dbReference>
<evidence type="ECO:0000256" key="1">
    <source>
        <dbReference type="ARBA" id="ARBA00007661"/>
    </source>
</evidence>
<dbReference type="PRINTS" id="PR00071">
    <property type="entry name" value="HMGCOARDTASE"/>
</dbReference>
<proteinExistence type="inferred from homology"/>